<keyword evidence="1" id="KW-1133">Transmembrane helix</keyword>
<organism evidence="3 4">
    <name type="scientific">Novosphingobium ovatum</name>
    <dbReference type="NCBI Taxonomy" id="1908523"/>
    <lineage>
        <taxon>Bacteria</taxon>
        <taxon>Pseudomonadati</taxon>
        <taxon>Pseudomonadota</taxon>
        <taxon>Alphaproteobacteria</taxon>
        <taxon>Sphingomonadales</taxon>
        <taxon>Sphingomonadaceae</taxon>
        <taxon>Novosphingobium</taxon>
    </lineage>
</organism>
<sequence length="171" mass="18595">MTTGKQRREARTKVLIRARLRAGGPDHDACVMDASSHGMLVTCARPPARGEYVELRIAGDSYVGHVEWAGERRFGLTLYDPIDVTRLASGDYAPRPRARAMPVLASVAPVHAHRPDEDAERARQWGRRIEFGFVAGASMAASLLVAQIVADQLQVFQTVTTAIATGNAHAH</sequence>
<dbReference type="Pfam" id="PF07238">
    <property type="entry name" value="PilZ"/>
    <property type="match status" value="1"/>
</dbReference>
<evidence type="ECO:0000313" key="4">
    <source>
        <dbReference type="Proteomes" id="UP000753724"/>
    </source>
</evidence>
<keyword evidence="1" id="KW-0812">Transmembrane</keyword>
<keyword evidence="1" id="KW-0472">Membrane</keyword>
<evidence type="ECO:0000259" key="2">
    <source>
        <dbReference type="Pfam" id="PF07238"/>
    </source>
</evidence>
<accession>A0ABW9XAP3</accession>
<dbReference type="Proteomes" id="UP000753724">
    <property type="component" value="Unassembled WGS sequence"/>
</dbReference>
<proteinExistence type="predicted"/>
<comment type="caution">
    <text evidence="3">The sequence shown here is derived from an EMBL/GenBank/DDBJ whole genome shotgun (WGS) entry which is preliminary data.</text>
</comment>
<dbReference type="InterPro" id="IPR009875">
    <property type="entry name" value="PilZ_domain"/>
</dbReference>
<evidence type="ECO:0000256" key="1">
    <source>
        <dbReference type="SAM" id="Phobius"/>
    </source>
</evidence>
<keyword evidence="4" id="KW-1185">Reference proteome</keyword>
<feature type="transmembrane region" description="Helical" evidence="1">
    <location>
        <begin position="131"/>
        <end position="150"/>
    </location>
</feature>
<name>A0ABW9XAP3_9SPHN</name>
<reference evidence="4" key="1">
    <citation type="submission" date="2020-01" db="EMBL/GenBank/DDBJ databases">
        <title>Sphingomonas sp. strain CSW-10.</title>
        <authorList>
            <person name="Chen W.-M."/>
        </authorList>
    </citation>
    <scope>NUCLEOTIDE SEQUENCE [LARGE SCALE GENOMIC DNA]</scope>
    <source>
        <strain evidence="4">FSY-8</strain>
    </source>
</reference>
<feature type="domain" description="PilZ" evidence="2">
    <location>
        <begin position="6"/>
        <end position="82"/>
    </location>
</feature>
<dbReference type="RefSeq" id="WP_161716860.1">
    <property type="nucleotide sequence ID" value="NZ_JAAAPO010000001.1"/>
</dbReference>
<protein>
    <recommendedName>
        <fullName evidence="2">PilZ domain-containing protein</fullName>
    </recommendedName>
</protein>
<dbReference type="EMBL" id="JAAAPO010000001">
    <property type="protein sequence ID" value="NBC35603.1"/>
    <property type="molecule type" value="Genomic_DNA"/>
</dbReference>
<evidence type="ECO:0000313" key="3">
    <source>
        <dbReference type="EMBL" id="NBC35603.1"/>
    </source>
</evidence>
<gene>
    <name evidence="3" type="ORF">GTZ99_03430</name>
</gene>
<dbReference type="SUPFAM" id="SSF141371">
    <property type="entry name" value="PilZ domain-like"/>
    <property type="match status" value="1"/>
</dbReference>